<reference evidence="1" key="1">
    <citation type="submission" date="2020-04" db="EMBL/GenBank/DDBJ databases">
        <authorList>
            <person name="Chiriac C."/>
            <person name="Salcher M."/>
            <person name="Ghai R."/>
            <person name="Kavagutti S V."/>
        </authorList>
    </citation>
    <scope>NUCLEOTIDE SEQUENCE</scope>
</reference>
<evidence type="ECO:0000313" key="1">
    <source>
        <dbReference type="EMBL" id="CAB4158963.1"/>
    </source>
</evidence>
<sequence length="124" mass="13247">MQVYQATPPVDPKTLGIAELDALLSDGNININEVIDILTARIERRRAGGLAVIPRVLQRRNELEASVARINGVEPSPIAPWTKTPKPVLVAAPQGTAEQIAEGLIDSGVDIPSLIAALMTRLPK</sequence>
<dbReference type="EMBL" id="LR796683">
    <property type="protein sequence ID" value="CAB4158963.1"/>
    <property type="molecule type" value="Genomic_DNA"/>
</dbReference>
<accession>A0A6J5NJC4</accession>
<gene>
    <name evidence="1" type="ORF">UFOVP708_38</name>
</gene>
<proteinExistence type="predicted"/>
<name>A0A6J5NJC4_9CAUD</name>
<organism evidence="1">
    <name type="scientific">uncultured Caudovirales phage</name>
    <dbReference type="NCBI Taxonomy" id="2100421"/>
    <lineage>
        <taxon>Viruses</taxon>
        <taxon>Duplodnaviria</taxon>
        <taxon>Heunggongvirae</taxon>
        <taxon>Uroviricota</taxon>
        <taxon>Caudoviricetes</taxon>
        <taxon>Peduoviridae</taxon>
        <taxon>Maltschvirus</taxon>
        <taxon>Maltschvirus maltsch</taxon>
    </lineage>
</organism>
<protein>
    <submittedName>
        <fullName evidence="1">Uncharacterized protein</fullName>
    </submittedName>
</protein>